<dbReference type="Pfam" id="PF00150">
    <property type="entry name" value="Cellulase"/>
    <property type="match status" value="1"/>
</dbReference>
<dbReference type="InterPro" id="IPR001547">
    <property type="entry name" value="Glyco_hydro_5"/>
</dbReference>
<evidence type="ECO:0000256" key="2">
    <source>
        <dbReference type="ARBA" id="ARBA00023295"/>
    </source>
</evidence>
<sequence length="436" mass="50631">MAAIIILCAVGAIIVINAALCLYFLYKDGNRAAPQHIDHANSFIQARGTALYDGEGNIIQLKGVNLGNWFIQEPWMSVADVGRFDTGVYTQRRGREAMKANPALTDGQADELEQIYIQSYIDERDFKTIADLGMNVVRIPFSYMNLEKDGRLGDGAFDALDRAVELCRKNGLYAILDLHGGHGSQNMDHHSGDDAHFDLYFNENNRRATVELWKQIARHYRGNRTVAGYDLLNEPRREPHRYGGRINFDYYDALYRAVRAEDPDHLIFIECFSFPVNGARIKKYGWKNICMEYHIYNLTPFSQKTCLNVYRMMHNFMAYKTPVFIGEWNAYGREKDWLTYFRYFDKMGWSFCSWTYKTNAYKYRRDKQFKNLYVRTHKGSENLNWGIFELDMPTVDISSATYEEISKAYRAAKTDNAERSGACKFWRDYLNGQHGD</sequence>
<dbReference type="Gene3D" id="3.20.20.80">
    <property type="entry name" value="Glycosidases"/>
    <property type="match status" value="1"/>
</dbReference>
<proteinExistence type="inferred from homology"/>
<reference evidence="5" key="2">
    <citation type="journal article" date="2021" name="PeerJ">
        <title>Extensive microbial diversity within the chicken gut microbiome revealed by metagenomics and culture.</title>
        <authorList>
            <person name="Gilroy R."/>
            <person name="Ravi A."/>
            <person name="Getino M."/>
            <person name="Pursley I."/>
            <person name="Horton D.L."/>
            <person name="Alikhan N.F."/>
            <person name="Baker D."/>
            <person name="Gharbi K."/>
            <person name="Hall N."/>
            <person name="Watson M."/>
            <person name="Adriaenssens E.M."/>
            <person name="Foster-Nyarko E."/>
            <person name="Jarju S."/>
            <person name="Secka A."/>
            <person name="Antonio M."/>
            <person name="Oren A."/>
            <person name="Chaudhuri R.R."/>
            <person name="La Ragione R."/>
            <person name="Hildebrand F."/>
            <person name="Pallen M.J."/>
        </authorList>
    </citation>
    <scope>NUCLEOTIDE SEQUENCE</scope>
    <source>
        <strain evidence="5">ChiW16-3235</strain>
    </source>
</reference>
<dbReference type="AlphaFoldDB" id="A0A9D1E5D9"/>
<keyword evidence="2 3" id="KW-0326">Glycosidase</keyword>
<dbReference type="EMBL" id="DVHK01000047">
    <property type="protein sequence ID" value="HIR66793.1"/>
    <property type="molecule type" value="Genomic_DNA"/>
</dbReference>
<dbReference type="PANTHER" id="PTHR31297:SF13">
    <property type="entry name" value="PUTATIVE-RELATED"/>
    <property type="match status" value="1"/>
</dbReference>
<comment type="caution">
    <text evidence="5">The sequence shown here is derived from an EMBL/GenBank/DDBJ whole genome shotgun (WGS) entry which is preliminary data.</text>
</comment>
<dbReference type="SUPFAM" id="SSF51445">
    <property type="entry name" value="(Trans)glycosidases"/>
    <property type="match status" value="1"/>
</dbReference>
<feature type="domain" description="Glycoside hydrolase family 5" evidence="4">
    <location>
        <begin position="113"/>
        <end position="358"/>
    </location>
</feature>
<evidence type="ECO:0000313" key="5">
    <source>
        <dbReference type="EMBL" id="HIR66793.1"/>
    </source>
</evidence>
<evidence type="ECO:0000259" key="4">
    <source>
        <dbReference type="Pfam" id="PF00150"/>
    </source>
</evidence>
<evidence type="ECO:0000256" key="1">
    <source>
        <dbReference type="ARBA" id="ARBA00022801"/>
    </source>
</evidence>
<protein>
    <submittedName>
        <fullName evidence="5">Cellulase family glycosylhydrolase</fullName>
    </submittedName>
</protein>
<dbReference type="GO" id="GO:0005576">
    <property type="term" value="C:extracellular region"/>
    <property type="evidence" value="ECO:0007669"/>
    <property type="project" value="TreeGrafter"/>
</dbReference>
<reference evidence="5" key="1">
    <citation type="submission" date="2020-10" db="EMBL/GenBank/DDBJ databases">
        <authorList>
            <person name="Gilroy R."/>
        </authorList>
    </citation>
    <scope>NUCLEOTIDE SEQUENCE</scope>
    <source>
        <strain evidence="5">ChiW16-3235</strain>
    </source>
</reference>
<dbReference type="GO" id="GO:0009986">
    <property type="term" value="C:cell surface"/>
    <property type="evidence" value="ECO:0007669"/>
    <property type="project" value="TreeGrafter"/>
</dbReference>
<evidence type="ECO:0000256" key="3">
    <source>
        <dbReference type="RuleBase" id="RU361153"/>
    </source>
</evidence>
<organism evidence="5 6">
    <name type="scientific">Candidatus Coproplasma avicola</name>
    <dbReference type="NCBI Taxonomy" id="2840744"/>
    <lineage>
        <taxon>Bacteria</taxon>
        <taxon>Bacillati</taxon>
        <taxon>Bacillota</taxon>
        <taxon>Clostridia</taxon>
        <taxon>Eubacteriales</taxon>
        <taxon>Candidatus Coproplasma</taxon>
    </lineage>
</organism>
<dbReference type="Proteomes" id="UP000823913">
    <property type="component" value="Unassembled WGS sequence"/>
</dbReference>
<keyword evidence="1 3" id="KW-0378">Hydrolase</keyword>
<dbReference type="PANTHER" id="PTHR31297">
    <property type="entry name" value="GLUCAN ENDO-1,6-BETA-GLUCOSIDASE B"/>
    <property type="match status" value="1"/>
</dbReference>
<dbReference type="InterPro" id="IPR050386">
    <property type="entry name" value="Glycosyl_hydrolase_5"/>
</dbReference>
<comment type="similarity">
    <text evidence="3">Belongs to the glycosyl hydrolase 5 (cellulase A) family.</text>
</comment>
<dbReference type="GO" id="GO:0008422">
    <property type="term" value="F:beta-glucosidase activity"/>
    <property type="evidence" value="ECO:0007669"/>
    <property type="project" value="TreeGrafter"/>
</dbReference>
<name>A0A9D1E5D9_9FIRM</name>
<dbReference type="InterPro" id="IPR017853">
    <property type="entry name" value="GH"/>
</dbReference>
<gene>
    <name evidence="5" type="ORF">IAB94_01950</name>
</gene>
<evidence type="ECO:0000313" key="6">
    <source>
        <dbReference type="Proteomes" id="UP000823913"/>
    </source>
</evidence>
<dbReference type="GO" id="GO:0009251">
    <property type="term" value="P:glucan catabolic process"/>
    <property type="evidence" value="ECO:0007669"/>
    <property type="project" value="TreeGrafter"/>
</dbReference>
<accession>A0A9D1E5D9</accession>